<organism evidence="2 3">
    <name type="scientific">Desulfurispira natronophila</name>
    <dbReference type="NCBI Taxonomy" id="682562"/>
    <lineage>
        <taxon>Bacteria</taxon>
        <taxon>Pseudomonadati</taxon>
        <taxon>Chrysiogenota</taxon>
        <taxon>Chrysiogenia</taxon>
        <taxon>Chrysiogenales</taxon>
        <taxon>Chrysiogenaceae</taxon>
        <taxon>Desulfurispira</taxon>
    </lineage>
</organism>
<dbReference type="PIRSF" id="PIRSF037663">
    <property type="entry name" value="Acetyltransf_GNAT_prd"/>
    <property type="match status" value="1"/>
</dbReference>
<accession>A0A7W7Y5J8</accession>
<keyword evidence="2" id="KW-0687">Ribonucleoprotein</keyword>
<dbReference type="GO" id="GO:0016747">
    <property type="term" value="F:acyltransferase activity, transferring groups other than amino-acyl groups"/>
    <property type="evidence" value="ECO:0007669"/>
    <property type="project" value="InterPro"/>
</dbReference>
<evidence type="ECO:0000313" key="3">
    <source>
        <dbReference type="Proteomes" id="UP000528322"/>
    </source>
</evidence>
<dbReference type="PROSITE" id="PS51186">
    <property type="entry name" value="GNAT"/>
    <property type="match status" value="1"/>
</dbReference>
<gene>
    <name evidence="2" type="ORF">HNR37_001646</name>
</gene>
<evidence type="ECO:0000259" key="1">
    <source>
        <dbReference type="PROSITE" id="PS51186"/>
    </source>
</evidence>
<dbReference type="InterPro" id="IPR016181">
    <property type="entry name" value="Acyl_CoA_acyltransferase"/>
</dbReference>
<name>A0A7W7Y5J8_9BACT</name>
<dbReference type="RefSeq" id="WP_183732599.1">
    <property type="nucleotide sequence ID" value="NZ_JACHID010000009.1"/>
</dbReference>
<dbReference type="InterPro" id="IPR000182">
    <property type="entry name" value="GNAT_dom"/>
</dbReference>
<dbReference type="Proteomes" id="UP000528322">
    <property type="component" value="Unassembled WGS sequence"/>
</dbReference>
<protein>
    <submittedName>
        <fullName evidence="2">Ribosomal protein S18 acetylase RimI-like enzyme</fullName>
    </submittedName>
</protein>
<proteinExistence type="predicted"/>
<sequence>MPNNQQRPRITIRTMTIDDLAPVFHLGEKIFTYRKSPTLYRTWDEFEVAEFFVGSNECCFVAEMNEKIIGFLLGYIIDRKKASRKVGYLTWIGVDHDIEGRGVAHRLFEKFHQTMEENEVELLLVDSDASNKRALDFFERVGFTSPRDHLYLSLKMDEWDRP</sequence>
<dbReference type="CDD" id="cd04301">
    <property type="entry name" value="NAT_SF"/>
    <property type="match status" value="1"/>
</dbReference>
<dbReference type="InterPro" id="IPR017255">
    <property type="entry name" value="AcTrfase_GNAT_prd"/>
</dbReference>
<reference evidence="2 3" key="1">
    <citation type="submission" date="2020-08" db="EMBL/GenBank/DDBJ databases">
        <title>Genomic Encyclopedia of Type Strains, Phase IV (KMG-IV): sequencing the most valuable type-strain genomes for metagenomic binning, comparative biology and taxonomic classification.</title>
        <authorList>
            <person name="Goeker M."/>
        </authorList>
    </citation>
    <scope>NUCLEOTIDE SEQUENCE [LARGE SCALE GENOMIC DNA]</scope>
    <source>
        <strain evidence="2 3">DSM 22071</strain>
    </source>
</reference>
<dbReference type="GO" id="GO:0005840">
    <property type="term" value="C:ribosome"/>
    <property type="evidence" value="ECO:0007669"/>
    <property type="project" value="UniProtKB-KW"/>
</dbReference>
<dbReference type="PANTHER" id="PTHR43072">
    <property type="entry name" value="N-ACETYLTRANSFERASE"/>
    <property type="match status" value="1"/>
</dbReference>
<dbReference type="AlphaFoldDB" id="A0A7W7Y5J8"/>
<dbReference type="Pfam" id="PF00583">
    <property type="entry name" value="Acetyltransf_1"/>
    <property type="match status" value="1"/>
</dbReference>
<evidence type="ECO:0000313" key="2">
    <source>
        <dbReference type="EMBL" id="MBB5022314.1"/>
    </source>
</evidence>
<keyword evidence="2" id="KW-0689">Ribosomal protein</keyword>
<comment type="caution">
    <text evidence="2">The sequence shown here is derived from an EMBL/GenBank/DDBJ whole genome shotgun (WGS) entry which is preliminary data.</text>
</comment>
<dbReference type="EMBL" id="JACHID010000009">
    <property type="protein sequence ID" value="MBB5022314.1"/>
    <property type="molecule type" value="Genomic_DNA"/>
</dbReference>
<keyword evidence="3" id="KW-1185">Reference proteome</keyword>
<dbReference type="SUPFAM" id="SSF55729">
    <property type="entry name" value="Acyl-CoA N-acyltransferases (Nat)"/>
    <property type="match status" value="1"/>
</dbReference>
<feature type="domain" description="N-acetyltransferase" evidence="1">
    <location>
        <begin position="10"/>
        <end position="157"/>
    </location>
</feature>
<dbReference type="Gene3D" id="3.40.630.30">
    <property type="match status" value="1"/>
</dbReference>